<protein>
    <recommendedName>
        <fullName evidence="3">Ribosomal protein L16</fullName>
    </recommendedName>
</protein>
<evidence type="ECO:0000313" key="2">
    <source>
        <dbReference type="Proteomes" id="UP001054837"/>
    </source>
</evidence>
<evidence type="ECO:0008006" key="3">
    <source>
        <dbReference type="Google" id="ProtNLM"/>
    </source>
</evidence>
<dbReference type="AlphaFoldDB" id="A0AAV4NH28"/>
<organism evidence="1 2">
    <name type="scientific">Caerostris darwini</name>
    <dbReference type="NCBI Taxonomy" id="1538125"/>
    <lineage>
        <taxon>Eukaryota</taxon>
        <taxon>Metazoa</taxon>
        <taxon>Ecdysozoa</taxon>
        <taxon>Arthropoda</taxon>
        <taxon>Chelicerata</taxon>
        <taxon>Arachnida</taxon>
        <taxon>Araneae</taxon>
        <taxon>Araneomorphae</taxon>
        <taxon>Entelegynae</taxon>
        <taxon>Araneoidea</taxon>
        <taxon>Araneidae</taxon>
        <taxon>Caerostris</taxon>
    </lineage>
</organism>
<proteinExistence type="predicted"/>
<sequence length="73" mass="8396">MRKSNEALLLTGKKATPRPKRHRFLEDTCRPVAHRKEGETKGEVGKGFPGIQRRLWLEDACRQAFRTAHIGKK</sequence>
<comment type="caution">
    <text evidence="1">The sequence shown here is derived from an EMBL/GenBank/DDBJ whole genome shotgun (WGS) entry which is preliminary data.</text>
</comment>
<gene>
    <name evidence="1" type="ORF">CDAR_518041</name>
</gene>
<dbReference type="EMBL" id="BPLQ01001698">
    <property type="protein sequence ID" value="GIX84092.1"/>
    <property type="molecule type" value="Genomic_DNA"/>
</dbReference>
<keyword evidence="2" id="KW-1185">Reference proteome</keyword>
<evidence type="ECO:0000313" key="1">
    <source>
        <dbReference type="EMBL" id="GIX84092.1"/>
    </source>
</evidence>
<accession>A0AAV4NH28</accession>
<name>A0AAV4NH28_9ARAC</name>
<reference evidence="1 2" key="1">
    <citation type="submission" date="2021-06" db="EMBL/GenBank/DDBJ databases">
        <title>Caerostris darwini draft genome.</title>
        <authorList>
            <person name="Kono N."/>
            <person name="Arakawa K."/>
        </authorList>
    </citation>
    <scope>NUCLEOTIDE SEQUENCE [LARGE SCALE GENOMIC DNA]</scope>
</reference>
<dbReference type="Proteomes" id="UP001054837">
    <property type="component" value="Unassembled WGS sequence"/>
</dbReference>